<reference evidence="3" key="1">
    <citation type="journal article" date="2019" name="Int. J. Syst. Evol. Microbiol.">
        <title>The Global Catalogue of Microorganisms (GCM) 10K type strain sequencing project: providing services to taxonomists for standard genome sequencing and annotation.</title>
        <authorList>
            <consortium name="The Broad Institute Genomics Platform"/>
            <consortium name="The Broad Institute Genome Sequencing Center for Infectious Disease"/>
            <person name="Wu L."/>
            <person name="Ma J."/>
        </authorList>
    </citation>
    <scope>NUCLEOTIDE SEQUENCE [LARGE SCALE GENOMIC DNA]</scope>
    <source>
        <strain evidence="3">CGMCC 1.12702</strain>
    </source>
</reference>
<evidence type="ECO:0000313" key="3">
    <source>
        <dbReference type="Proteomes" id="UP001597400"/>
    </source>
</evidence>
<protein>
    <recommendedName>
        <fullName evidence="4">Helix-turn-helix domain containing protein</fullName>
    </recommendedName>
</protein>
<sequence length="574" mass="60532">MTAPVPVPVPKPDHPAPDVQAPLPARHDGWTPERQRRFLEAIADGATVEDAARAVGLTATAAYSFRRRAPGAAFALGWAAANLHARERLADTLVTRALEGQVETITRPDGSVIERHRYDNRLGLMMLARLDRQAAADIPASATAAGGPTSMPSAARTVAAGFDAYLDLIAADAGPARAALFLAAAPSHDIPAAPLAHADRWLHADTAPDLVMAADQARAELEEPVPSIATPSTDTEPAAAPTPNRHPGESRDLPVAGADPLPKGVPGLRPDCAQADRDDAGAEPDDAEGWQDTAEPTTGQNQTPANTATSSTSPTRGVPLHPDYRAHWTAEDWARAEAAGLLILAVPVPPACPIAAADGVAGRAFGLGTETVSELMGSLSGRTQLLSRALARLGDRDPDEPRAPPPEYAPDPLVWREEGGTWRTAFPPPPGFMGEEQCDYGDEDYARTLTPDEQDIAEAFELRHPARVAHAAERDAWFAGAGDPGAVVEDEPEAELPQPPNRHPGESRDLPSVEEDQAANTLPTTHPSPKGDPGLRRDDARGSDTAETPSHVPDTANPDRKHPPPETPPAPTCH</sequence>
<proteinExistence type="predicted"/>
<dbReference type="EMBL" id="JBHUGS010000004">
    <property type="protein sequence ID" value="MFD1951911.1"/>
    <property type="molecule type" value="Genomic_DNA"/>
</dbReference>
<evidence type="ECO:0008006" key="4">
    <source>
        <dbReference type="Google" id="ProtNLM"/>
    </source>
</evidence>
<evidence type="ECO:0000256" key="1">
    <source>
        <dbReference type="SAM" id="MobiDB-lite"/>
    </source>
</evidence>
<feature type="compositionally biased region" description="Basic and acidic residues" evidence="1">
    <location>
        <begin position="533"/>
        <end position="544"/>
    </location>
</feature>
<accession>A0ABW4U3V3</accession>
<feature type="compositionally biased region" description="Pro residues" evidence="1">
    <location>
        <begin position="1"/>
        <end position="10"/>
    </location>
</feature>
<feature type="region of interest" description="Disordered" evidence="1">
    <location>
        <begin position="392"/>
        <end position="414"/>
    </location>
</feature>
<dbReference type="RefSeq" id="WP_380930890.1">
    <property type="nucleotide sequence ID" value="NZ_JBHUGS010000004.1"/>
</dbReference>
<name>A0ABW4U3V3_9SPHN</name>
<feature type="region of interest" description="Disordered" evidence="1">
    <location>
        <begin position="474"/>
        <end position="574"/>
    </location>
</feature>
<gene>
    <name evidence="2" type="ORF">ACFSGX_14150</name>
</gene>
<feature type="compositionally biased region" description="Low complexity" evidence="1">
    <location>
        <begin position="303"/>
        <end position="315"/>
    </location>
</feature>
<comment type="caution">
    <text evidence="2">The sequence shown here is derived from an EMBL/GenBank/DDBJ whole genome shotgun (WGS) entry which is preliminary data.</text>
</comment>
<feature type="compositionally biased region" description="Pro residues" evidence="1">
    <location>
        <begin position="565"/>
        <end position="574"/>
    </location>
</feature>
<feature type="compositionally biased region" description="Polar residues" evidence="1">
    <location>
        <begin position="518"/>
        <end position="527"/>
    </location>
</feature>
<feature type="region of interest" description="Disordered" evidence="1">
    <location>
        <begin position="223"/>
        <end position="320"/>
    </location>
</feature>
<feature type="region of interest" description="Disordered" evidence="1">
    <location>
        <begin position="1"/>
        <end position="29"/>
    </location>
</feature>
<dbReference type="Proteomes" id="UP001597400">
    <property type="component" value="Unassembled WGS sequence"/>
</dbReference>
<feature type="compositionally biased region" description="Basic and acidic residues" evidence="1">
    <location>
        <begin position="393"/>
        <end position="402"/>
    </location>
</feature>
<keyword evidence="3" id="KW-1185">Reference proteome</keyword>
<organism evidence="2 3">
    <name type="scientific">Sphingomonas arantia</name>
    <dbReference type="NCBI Taxonomy" id="1460676"/>
    <lineage>
        <taxon>Bacteria</taxon>
        <taxon>Pseudomonadati</taxon>
        <taxon>Pseudomonadota</taxon>
        <taxon>Alphaproteobacteria</taxon>
        <taxon>Sphingomonadales</taxon>
        <taxon>Sphingomonadaceae</taxon>
        <taxon>Sphingomonas</taxon>
    </lineage>
</organism>
<evidence type="ECO:0000313" key="2">
    <source>
        <dbReference type="EMBL" id="MFD1951911.1"/>
    </source>
</evidence>